<evidence type="ECO:0000313" key="2">
    <source>
        <dbReference type="Proteomes" id="UP000004116"/>
    </source>
</evidence>
<reference evidence="1 2" key="1">
    <citation type="journal article" date="2012" name="Genome Res.">
        <title>Genomic basis of endosymbiont-conferred protection against an insect parasitoid.</title>
        <authorList>
            <person name="Hansen A.K."/>
            <person name="Vorburger C."/>
            <person name="Moran N.A."/>
        </authorList>
    </citation>
    <scope>NUCLEOTIDE SEQUENCE [LARGE SCALE GENOMIC DNA]</scope>
    <source>
        <strain evidence="2">R5.15</strain>
    </source>
</reference>
<gene>
    <name evidence="1" type="ORF">Rin_00019880</name>
</gene>
<accession>G2H1P5</accession>
<keyword evidence="2" id="KW-1185">Reference proteome</keyword>
<dbReference type="EMBL" id="AGCA01000464">
    <property type="protein sequence ID" value="EGY28095.1"/>
    <property type="molecule type" value="Genomic_DNA"/>
</dbReference>
<protein>
    <submittedName>
        <fullName evidence="1">Uncharacterized protein</fullName>
    </submittedName>
</protein>
<proteinExistence type="predicted"/>
<comment type="caution">
    <text evidence="1">The sequence shown here is derived from an EMBL/GenBank/DDBJ whole genome shotgun (WGS) entry which is preliminary data.</text>
</comment>
<sequence length="63" mass="7727">MKKQERAREKRRRRRFFRVALRPNHPPCFFYKLFKIIKNFLSKKGMWDGLGMKNSLQLKGKKS</sequence>
<evidence type="ECO:0000313" key="1">
    <source>
        <dbReference type="EMBL" id="EGY28095.1"/>
    </source>
</evidence>
<dbReference type="RefSeq" id="WP_006707624.1">
    <property type="nucleotide sequence ID" value="NZ_AGCA01000464.1"/>
</dbReference>
<dbReference type="OrthoDB" id="9920720at2"/>
<dbReference type="Proteomes" id="UP000004116">
    <property type="component" value="Unassembled WGS sequence"/>
</dbReference>
<name>G2H1P5_9ENTR</name>
<dbReference type="AlphaFoldDB" id="G2H1P5"/>
<organism evidence="1 2">
    <name type="scientific">Candidatus Regiella insecticola 5.15</name>
    <dbReference type="NCBI Taxonomy" id="1005043"/>
    <lineage>
        <taxon>Bacteria</taxon>
        <taxon>Pseudomonadati</taxon>
        <taxon>Pseudomonadota</taxon>
        <taxon>Gammaproteobacteria</taxon>
        <taxon>Enterobacterales</taxon>
        <taxon>Enterobacteriaceae</taxon>
        <taxon>aphid secondary symbionts</taxon>
        <taxon>Candidatus Regiella</taxon>
    </lineage>
</organism>